<sequence>MRRALDHLSLLTRTNFKMANTPPPFPSILIVDDIPYIRLYFRVALESFGHQCEEASHGLDAIGKLHNRHYDVVLTDVQMPHLDGFELAKCLKEDPSLGSPIVLMMTASNTDLLAPLAQAAGVRKIFAKPCHPVVIHQEIMDIRQRFPTAA</sequence>
<gene>
    <name evidence="4" type="ORF">PPG34_05145</name>
</gene>
<dbReference type="CDD" id="cd17546">
    <property type="entry name" value="REC_hyHK_CKI1_RcsC-like"/>
    <property type="match status" value="1"/>
</dbReference>
<evidence type="ECO:0000259" key="3">
    <source>
        <dbReference type="PROSITE" id="PS50110"/>
    </source>
</evidence>
<feature type="modified residue" description="4-aspartylphosphate" evidence="2">
    <location>
        <position position="76"/>
    </location>
</feature>
<dbReference type="SUPFAM" id="SSF52172">
    <property type="entry name" value="CheY-like"/>
    <property type="match status" value="1"/>
</dbReference>
<dbReference type="InterPro" id="IPR011006">
    <property type="entry name" value="CheY-like_superfamily"/>
</dbReference>
<keyword evidence="5" id="KW-1185">Reference proteome</keyword>
<evidence type="ECO:0000256" key="2">
    <source>
        <dbReference type="PROSITE-ProRule" id="PRU00169"/>
    </source>
</evidence>
<feature type="domain" description="Response regulatory" evidence="3">
    <location>
        <begin position="27"/>
        <end position="143"/>
    </location>
</feature>
<keyword evidence="1 2" id="KW-0597">Phosphoprotein</keyword>
<name>A0ABU3K5N6_9BACT</name>
<evidence type="ECO:0000256" key="1">
    <source>
        <dbReference type="ARBA" id="ARBA00022553"/>
    </source>
</evidence>
<organism evidence="4 5">
    <name type="scientific">Candidatus Nitronereus thalassa</name>
    <dbReference type="NCBI Taxonomy" id="3020898"/>
    <lineage>
        <taxon>Bacteria</taxon>
        <taxon>Pseudomonadati</taxon>
        <taxon>Nitrospirota</taxon>
        <taxon>Nitrospiria</taxon>
        <taxon>Nitrospirales</taxon>
        <taxon>Nitrospiraceae</taxon>
        <taxon>Candidatus Nitronereus</taxon>
    </lineage>
</organism>
<comment type="caution">
    <text evidence="4">The sequence shown here is derived from an EMBL/GenBank/DDBJ whole genome shotgun (WGS) entry which is preliminary data.</text>
</comment>
<evidence type="ECO:0000313" key="4">
    <source>
        <dbReference type="EMBL" id="MDT7041727.1"/>
    </source>
</evidence>
<dbReference type="Proteomes" id="UP001250932">
    <property type="component" value="Unassembled WGS sequence"/>
</dbReference>
<dbReference type="PANTHER" id="PTHR44591:SF25">
    <property type="entry name" value="CHEMOTAXIS TWO-COMPONENT RESPONSE REGULATOR"/>
    <property type="match status" value="1"/>
</dbReference>
<dbReference type="Pfam" id="PF00072">
    <property type="entry name" value="Response_reg"/>
    <property type="match status" value="1"/>
</dbReference>
<dbReference type="EMBL" id="JAQOUE010000001">
    <property type="protein sequence ID" value="MDT7041727.1"/>
    <property type="molecule type" value="Genomic_DNA"/>
</dbReference>
<dbReference type="SMART" id="SM00448">
    <property type="entry name" value="REC"/>
    <property type="match status" value="1"/>
</dbReference>
<protein>
    <submittedName>
        <fullName evidence="4">Response regulator</fullName>
    </submittedName>
</protein>
<reference evidence="4 5" key="1">
    <citation type="journal article" date="2023" name="ISME J.">
        <title>Cultivation and genomic characterization of novel and ubiquitous marine nitrite-oxidizing bacteria from the Nitrospirales.</title>
        <authorList>
            <person name="Mueller A.J."/>
            <person name="Daebeler A."/>
            <person name="Herbold C.W."/>
            <person name="Kirkegaard R.H."/>
            <person name="Daims H."/>
        </authorList>
    </citation>
    <scope>NUCLEOTIDE SEQUENCE [LARGE SCALE GENOMIC DNA]</scope>
    <source>
        <strain evidence="4 5">EB</strain>
    </source>
</reference>
<dbReference type="PROSITE" id="PS50110">
    <property type="entry name" value="RESPONSE_REGULATORY"/>
    <property type="match status" value="1"/>
</dbReference>
<accession>A0ABU3K5N6</accession>
<dbReference type="Gene3D" id="3.40.50.2300">
    <property type="match status" value="1"/>
</dbReference>
<proteinExistence type="predicted"/>
<evidence type="ECO:0000313" key="5">
    <source>
        <dbReference type="Proteomes" id="UP001250932"/>
    </source>
</evidence>
<dbReference type="RefSeq" id="WP_313832075.1">
    <property type="nucleotide sequence ID" value="NZ_JAQOUE010000001.1"/>
</dbReference>
<dbReference type="InterPro" id="IPR001789">
    <property type="entry name" value="Sig_transdc_resp-reg_receiver"/>
</dbReference>
<dbReference type="InterPro" id="IPR050595">
    <property type="entry name" value="Bact_response_regulator"/>
</dbReference>
<dbReference type="PANTHER" id="PTHR44591">
    <property type="entry name" value="STRESS RESPONSE REGULATOR PROTEIN 1"/>
    <property type="match status" value="1"/>
</dbReference>